<protein>
    <submittedName>
        <fullName evidence="2">Uncharacterized protein</fullName>
    </submittedName>
</protein>
<comment type="caution">
    <text evidence="2">The sequence shown here is derived from an EMBL/GenBank/DDBJ whole genome shotgun (WGS) entry which is preliminary data.</text>
</comment>
<name>A0A395JGV6_9GAMM</name>
<gene>
    <name evidence="2" type="ORF">DFR28_1122</name>
</gene>
<dbReference type="AlphaFoldDB" id="A0A395JGV6"/>
<dbReference type="InParanoid" id="A0A395JGV6"/>
<evidence type="ECO:0000313" key="3">
    <source>
        <dbReference type="Proteomes" id="UP000253083"/>
    </source>
</evidence>
<feature type="region of interest" description="Disordered" evidence="1">
    <location>
        <begin position="1"/>
        <end position="30"/>
    </location>
</feature>
<organism evidence="2 3">
    <name type="scientific">Arenicella xantha</name>
    <dbReference type="NCBI Taxonomy" id="644221"/>
    <lineage>
        <taxon>Bacteria</taxon>
        <taxon>Pseudomonadati</taxon>
        <taxon>Pseudomonadota</taxon>
        <taxon>Gammaproteobacteria</taxon>
        <taxon>Arenicellales</taxon>
        <taxon>Arenicellaceae</taxon>
        <taxon>Arenicella</taxon>
    </lineage>
</organism>
<proteinExistence type="predicted"/>
<dbReference type="Proteomes" id="UP000253083">
    <property type="component" value="Unassembled WGS sequence"/>
</dbReference>
<keyword evidence="3" id="KW-1185">Reference proteome</keyword>
<evidence type="ECO:0000313" key="2">
    <source>
        <dbReference type="EMBL" id="RBP47018.1"/>
    </source>
</evidence>
<accession>A0A395JGV6</accession>
<evidence type="ECO:0000256" key="1">
    <source>
        <dbReference type="SAM" id="MobiDB-lite"/>
    </source>
</evidence>
<sequence>MIKSFEQTPNKLKNCGSLRSPGRAEDARPF</sequence>
<dbReference type="EMBL" id="QNRT01000012">
    <property type="protein sequence ID" value="RBP47018.1"/>
    <property type="molecule type" value="Genomic_DNA"/>
</dbReference>
<reference evidence="2 3" key="1">
    <citation type="submission" date="2018-06" db="EMBL/GenBank/DDBJ databases">
        <title>Genomic Encyclopedia of Type Strains, Phase IV (KMG-IV): sequencing the most valuable type-strain genomes for metagenomic binning, comparative biology and taxonomic classification.</title>
        <authorList>
            <person name="Goeker M."/>
        </authorList>
    </citation>
    <scope>NUCLEOTIDE SEQUENCE [LARGE SCALE GENOMIC DNA]</scope>
    <source>
        <strain evidence="2 3">DSM 24032</strain>
    </source>
</reference>
<feature type="compositionally biased region" description="Polar residues" evidence="1">
    <location>
        <begin position="1"/>
        <end position="11"/>
    </location>
</feature>